<dbReference type="SMART" id="SM00782">
    <property type="entry name" value="PhnA_Zn_Ribbon"/>
    <property type="match status" value="1"/>
</dbReference>
<evidence type="ECO:0000259" key="1">
    <source>
        <dbReference type="SMART" id="SM00782"/>
    </source>
</evidence>
<dbReference type="Pfam" id="PF03831">
    <property type="entry name" value="YjdM"/>
    <property type="match status" value="1"/>
</dbReference>
<dbReference type="Proteomes" id="UP000031278">
    <property type="component" value="Unassembled WGS sequence"/>
</dbReference>
<evidence type="ECO:0000313" key="2">
    <source>
        <dbReference type="EMBL" id="KHT61862.1"/>
    </source>
</evidence>
<protein>
    <submittedName>
        <fullName evidence="2">PhnA domain protein</fullName>
    </submittedName>
</protein>
<dbReference type="InterPro" id="IPR013991">
    <property type="entry name" value="PhnaA_N_proteobac"/>
</dbReference>
<name>A0A0B9GYY2_9GAMM</name>
<comment type="caution">
    <text evidence="2">The sequence shown here is derived from an EMBL/GenBank/DDBJ whole genome shotgun (WGS) entry which is preliminary data.</text>
</comment>
<gene>
    <name evidence="2" type="ORF">RJ45_20225</name>
</gene>
<dbReference type="AlphaFoldDB" id="A0A0B9GYY2"/>
<reference evidence="2 3" key="1">
    <citation type="submission" date="2014-12" db="EMBL/GenBank/DDBJ databases">
        <title>Genome sequencing of Photobacterium gaetbulicola AD005a.</title>
        <authorList>
            <person name="Adrian T.G.S."/>
            <person name="Chan K.G."/>
        </authorList>
    </citation>
    <scope>NUCLEOTIDE SEQUENCE [LARGE SCALE GENOMIC DNA]</scope>
    <source>
        <strain evidence="2 3">AD005a</strain>
    </source>
</reference>
<accession>A0A0B9GYY2</accession>
<dbReference type="SUPFAM" id="SSF82057">
    <property type="entry name" value="Prokaryotic SH3-related domain"/>
    <property type="match status" value="1"/>
</dbReference>
<dbReference type="Gene3D" id="2.30.30.40">
    <property type="entry name" value="SH3 Domains"/>
    <property type="match status" value="1"/>
</dbReference>
<evidence type="ECO:0000313" key="3">
    <source>
        <dbReference type="Proteomes" id="UP000031278"/>
    </source>
</evidence>
<dbReference type="RefSeq" id="WP_039466551.1">
    <property type="nucleotide sequence ID" value="NZ_JWLZ01000188.1"/>
</dbReference>
<organism evidence="2 3">
    <name type="scientific">Photobacterium gaetbulicola</name>
    <dbReference type="NCBI Taxonomy" id="1295392"/>
    <lineage>
        <taxon>Bacteria</taxon>
        <taxon>Pseudomonadati</taxon>
        <taxon>Pseudomonadota</taxon>
        <taxon>Gammaproteobacteria</taxon>
        <taxon>Vibrionales</taxon>
        <taxon>Vibrionaceae</taxon>
        <taxon>Photobacterium</taxon>
    </lineage>
</organism>
<dbReference type="PANTHER" id="PTHR30305:SF3">
    <property type="entry name" value="PROTEIN YJDM"/>
    <property type="match status" value="1"/>
</dbReference>
<dbReference type="EMBL" id="JWLZ01000188">
    <property type="protein sequence ID" value="KHT61862.1"/>
    <property type="molecule type" value="Genomic_DNA"/>
</dbReference>
<dbReference type="PANTHER" id="PTHR30305">
    <property type="entry name" value="PROTEIN YJDM-RELATED"/>
    <property type="match status" value="1"/>
</dbReference>
<sequence length="190" mass="20831">MSIESIVKERAGAKCELCGSEDSLSVYEVPASPDQTAGSCVMVCGTCRTEIEDAETLDQNHWRCLNDSMWSQEPAVQVMAYRLLKRLSSETWAQDLLDMMYMEEDMIEWAEKGIALAELDAIKTVDVNGTPLEAGDNVTIIKDLPVKGSNLVIKQGTAVRGIRLTDNPLHITGKAAGTNMVIIAAYCKKM</sequence>
<feature type="domain" description="PhnA protein N-terminal proteobacterial" evidence="1">
    <location>
        <begin position="8"/>
        <end position="52"/>
    </location>
</feature>
<proteinExistence type="predicted"/>
<dbReference type="InterPro" id="IPR013988">
    <property type="entry name" value="YjdM_C"/>
</dbReference>